<keyword evidence="3" id="KW-1185">Reference proteome</keyword>
<name>A0A9P6LV03_9FUNG</name>
<evidence type="ECO:0000313" key="2">
    <source>
        <dbReference type="EMBL" id="KAF9943833.1"/>
    </source>
</evidence>
<accession>A0A9P6LV03</accession>
<evidence type="ECO:0000313" key="3">
    <source>
        <dbReference type="Proteomes" id="UP000749646"/>
    </source>
</evidence>
<reference evidence="2" key="1">
    <citation type="journal article" date="2020" name="Fungal Divers.">
        <title>Resolving the Mortierellaceae phylogeny through synthesis of multi-gene phylogenetics and phylogenomics.</title>
        <authorList>
            <person name="Vandepol N."/>
            <person name="Liber J."/>
            <person name="Desiro A."/>
            <person name="Na H."/>
            <person name="Kennedy M."/>
            <person name="Barry K."/>
            <person name="Grigoriev I.V."/>
            <person name="Miller A.N."/>
            <person name="O'Donnell K."/>
            <person name="Stajich J.E."/>
            <person name="Bonito G."/>
        </authorList>
    </citation>
    <scope>NUCLEOTIDE SEQUENCE</scope>
    <source>
        <strain evidence="2">MES-2147</strain>
    </source>
</reference>
<gene>
    <name evidence="2" type="ORF">BGZ65_000157</name>
</gene>
<protein>
    <recommendedName>
        <fullName evidence="4">Myb/SANT-like domain-containing protein</fullName>
    </recommendedName>
</protein>
<evidence type="ECO:0000256" key="1">
    <source>
        <dbReference type="SAM" id="MobiDB-lite"/>
    </source>
</evidence>
<dbReference type="OrthoDB" id="2437094at2759"/>
<proteinExistence type="predicted"/>
<dbReference type="AlphaFoldDB" id="A0A9P6LV03"/>
<sequence length="231" mass="26675">PEIQEKLKNPRPIHGQRAVDLYEALAKSINAKYINANWDKDTVKSKLQYTKKKYDKAKAIVTSTGQGNTETETLESQLLDICPFYHELDAVYSCSLARNPRPERQYGGTVVDPDLADDKRESSIPAFVGDLDDFPIFNDLTDPLETRSVIEPVRDESEEPPQKRRKRNPKNAVEVFGESIDKIMDISKKSEVQYREFENMRVELRKRETVIELREEALSEKLLDIEQRHHG</sequence>
<evidence type="ECO:0008006" key="4">
    <source>
        <dbReference type="Google" id="ProtNLM"/>
    </source>
</evidence>
<feature type="non-terminal residue" evidence="2">
    <location>
        <position position="231"/>
    </location>
</feature>
<dbReference type="EMBL" id="JAAAHW010008796">
    <property type="protein sequence ID" value="KAF9943833.1"/>
    <property type="molecule type" value="Genomic_DNA"/>
</dbReference>
<feature type="region of interest" description="Disordered" evidence="1">
    <location>
        <begin position="147"/>
        <end position="171"/>
    </location>
</feature>
<feature type="non-terminal residue" evidence="2">
    <location>
        <position position="1"/>
    </location>
</feature>
<dbReference type="Proteomes" id="UP000749646">
    <property type="component" value="Unassembled WGS sequence"/>
</dbReference>
<comment type="caution">
    <text evidence="2">The sequence shown here is derived from an EMBL/GenBank/DDBJ whole genome shotgun (WGS) entry which is preliminary data.</text>
</comment>
<organism evidence="2 3">
    <name type="scientific">Modicella reniformis</name>
    <dbReference type="NCBI Taxonomy" id="1440133"/>
    <lineage>
        <taxon>Eukaryota</taxon>
        <taxon>Fungi</taxon>
        <taxon>Fungi incertae sedis</taxon>
        <taxon>Mucoromycota</taxon>
        <taxon>Mortierellomycotina</taxon>
        <taxon>Mortierellomycetes</taxon>
        <taxon>Mortierellales</taxon>
        <taxon>Mortierellaceae</taxon>
        <taxon>Modicella</taxon>
    </lineage>
</organism>